<dbReference type="EMBL" id="LLZG01000096">
    <property type="protein sequence ID" value="KUL39592.1"/>
    <property type="molecule type" value="Genomic_DNA"/>
</dbReference>
<name>A0A0X3V5V0_9ACTN</name>
<dbReference type="Pfam" id="PF19746">
    <property type="entry name" value="DUF6233"/>
    <property type="match status" value="1"/>
</dbReference>
<evidence type="ECO:0000313" key="3">
    <source>
        <dbReference type="Proteomes" id="UP000053923"/>
    </source>
</evidence>
<dbReference type="AlphaFoldDB" id="A0A0X3V5V0"/>
<reference evidence="3" key="1">
    <citation type="submission" date="2015-10" db="EMBL/GenBank/DDBJ databases">
        <authorList>
            <person name="Ju K.-S."/>
            <person name="Doroghazi J.R."/>
            <person name="Metcalf W.W."/>
        </authorList>
    </citation>
    <scope>NUCLEOTIDE SEQUENCE [LARGE SCALE GENOMIC DNA]</scope>
    <source>
        <strain evidence="3">NRRL 3151</strain>
    </source>
</reference>
<dbReference type="InterPro" id="IPR046200">
    <property type="entry name" value="DUF6233"/>
</dbReference>
<organism evidence="2 3">
    <name type="scientific">Streptomyces regalis</name>
    <dbReference type="NCBI Taxonomy" id="68262"/>
    <lineage>
        <taxon>Bacteria</taxon>
        <taxon>Bacillati</taxon>
        <taxon>Actinomycetota</taxon>
        <taxon>Actinomycetes</taxon>
        <taxon>Kitasatosporales</taxon>
        <taxon>Streptomycetaceae</taxon>
        <taxon>Streptomyces</taxon>
    </lineage>
</organism>
<dbReference type="Proteomes" id="UP000053923">
    <property type="component" value="Unassembled WGS sequence"/>
</dbReference>
<protein>
    <submittedName>
        <fullName evidence="2">Uncharacterized protein</fullName>
    </submittedName>
</protein>
<proteinExistence type="predicted"/>
<feature type="region of interest" description="Disordered" evidence="1">
    <location>
        <begin position="1"/>
        <end position="32"/>
    </location>
</feature>
<comment type="caution">
    <text evidence="2">The sequence shown here is derived from an EMBL/GenBank/DDBJ whole genome shotgun (WGS) entry which is preliminary data.</text>
</comment>
<evidence type="ECO:0000256" key="1">
    <source>
        <dbReference type="SAM" id="MobiDB-lite"/>
    </source>
</evidence>
<accession>A0A0X3V5V0</accession>
<dbReference type="OrthoDB" id="4220183at2"/>
<keyword evidence="3" id="KW-1185">Reference proteome</keyword>
<gene>
    <name evidence="2" type="ORF">ADL12_15165</name>
</gene>
<sequence length="85" mass="9649">MAIEEEREAARRRAEERRPPPPDWLMERGIGAESPPVRVHQGWCDMAKGVRVKGISEDQARRALYGHVEACPFCNPDTALRVIPE</sequence>
<feature type="compositionally biased region" description="Basic and acidic residues" evidence="1">
    <location>
        <begin position="8"/>
        <end position="20"/>
    </location>
</feature>
<evidence type="ECO:0000313" key="2">
    <source>
        <dbReference type="EMBL" id="KUL39592.1"/>
    </source>
</evidence>